<name>A0A511HPA6_9BACT</name>
<organism evidence="1 4">
    <name type="scientific">Myxococcus virescens</name>
    <dbReference type="NCBI Taxonomy" id="83456"/>
    <lineage>
        <taxon>Bacteria</taxon>
        <taxon>Pseudomonadati</taxon>
        <taxon>Myxococcota</taxon>
        <taxon>Myxococcia</taxon>
        <taxon>Myxococcales</taxon>
        <taxon>Cystobacterineae</taxon>
        <taxon>Myxococcaceae</taxon>
        <taxon>Myxococcus</taxon>
    </lineage>
</organism>
<reference evidence="2 3" key="1">
    <citation type="submission" date="2016-10" db="EMBL/GenBank/DDBJ databases">
        <authorList>
            <person name="Varghese N."/>
            <person name="Submissions S."/>
        </authorList>
    </citation>
    <scope>NUCLEOTIDE SEQUENCE [LARGE SCALE GENOMIC DNA]</scope>
    <source>
        <strain evidence="2 3">DSM 2260</strain>
    </source>
</reference>
<evidence type="ECO:0000313" key="2">
    <source>
        <dbReference type="EMBL" id="SDE88323.1"/>
    </source>
</evidence>
<evidence type="ECO:0008006" key="5">
    <source>
        <dbReference type="Google" id="ProtNLM"/>
    </source>
</evidence>
<dbReference type="Proteomes" id="UP000198717">
    <property type="component" value="Unassembled WGS sequence"/>
</dbReference>
<dbReference type="EMBL" id="BJVY01000073">
    <property type="protein sequence ID" value="GEL75418.1"/>
    <property type="molecule type" value="Genomic_DNA"/>
</dbReference>
<dbReference type="Gene3D" id="3.40.50.300">
    <property type="entry name" value="P-loop containing nucleotide triphosphate hydrolases"/>
    <property type="match status" value="1"/>
</dbReference>
<dbReference type="RefSeq" id="WP_090493304.1">
    <property type="nucleotide sequence ID" value="NZ_BJVY01000073.1"/>
</dbReference>
<accession>A0A511HPA6</accession>
<comment type="caution">
    <text evidence="1">The sequence shown here is derived from an EMBL/GenBank/DDBJ whole genome shotgun (WGS) entry which is preliminary data.</text>
</comment>
<keyword evidence="3" id="KW-1185">Reference proteome</keyword>
<sequence length="122" mass="12596">MSVLRLHGGSAAWVASAPIFDSVSLTLGSGFSGLAGAYGASKATLLSSLAGQRAPHEGTVVFTPEHEGIDALAARDDGVAAALRGRLALDPSDLEHGSMLPSGERNRWQTSLGLLLSRSGRW</sequence>
<dbReference type="EMBL" id="FNAJ01000014">
    <property type="protein sequence ID" value="SDE88323.1"/>
    <property type="molecule type" value="Genomic_DNA"/>
</dbReference>
<dbReference type="AlphaFoldDB" id="A0A511HPA6"/>
<protein>
    <recommendedName>
        <fullName evidence="5">ABC transporter domain-containing protein</fullName>
    </recommendedName>
</protein>
<evidence type="ECO:0000313" key="1">
    <source>
        <dbReference type="EMBL" id="GEL75418.1"/>
    </source>
</evidence>
<dbReference type="SUPFAM" id="SSF52540">
    <property type="entry name" value="P-loop containing nucleoside triphosphate hydrolases"/>
    <property type="match status" value="1"/>
</dbReference>
<reference evidence="1 4" key="2">
    <citation type="submission" date="2019-07" db="EMBL/GenBank/DDBJ databases">
        <title>Whole genome shotgun sequence of Myxococcus virescens NBRC 100334.</title>
        <authorList>
            <person name="Hosoyama A."/>
            <person name="Uohara A."/>
            <person name="Ohji S."/>
            <person name="Ichikawa N."/>
        </authorList>
    </citation>
    <scope>NUCLEOTIDE SEQUENCE [LARGE SCALE GENOMIC DNA]</scope>
    <source>
        <strain evidence="1 4">NBRC 100334</strain>
    </source>
</reference>
<dbReference type="InterPro" id="IPR027417">
    <property type="entry name" value="P-loop_NTPase"/>
</dbReference>
<gene>
    <name evidence="1" type="ORF">MVI01_72020</name>
    <name evidence="2" type="ORF">SAMN04488504_11421</name>
</gene>
<dbReference type="Proteomes" id="UP000321224">
    <property type="component" value="Unassembled WGS sequence"/>
</dbReference>
<evidence type="ECO:0000313" key="3">
    <source>
        <dbReference type="Proteomes" id="UP000198717"/>
    </source>
</evidence>
<evidence type="ECO:0000313" key="4">
    <source>
        <dbReference type="Proteomes" id="UP000321224"/>
    </source>
</evidence>
<proteinExistence type="predicted"/>